<sequence>MAIATIPPELLLQCLGHLGEADLLTASLVCRDWLGPCRDYYWGGRLWLNPMSRYASTLAAVMGEDTTVPRKIQVLIMAETKQFQDGYAKQTAVWQAHMLKIMNHFSTPYAKFLTLGHIALASETDEDGSGKTTHEQENGDGNDQERKLADQETENSSSEISPSTLRTGPVVRLGKLRHLCLNSGPQGITWSHIVPLLTDAKLVNLQTLIVDCHDGGALGKLFSPIAPALRSLALQFNCPGAHMDISDAPSLTNLAFSLANYPEKEYALADTVTTISSAPPIVEHVFLNIGKETINTENHPAESAVSQWEALDAALARLPKLKRITIVVVLIYRHFIDPASMIACERGPAAGVRVQGATRTEAPQALLG</sequence>
<organism evidence="3 4">
    <name type="scientific">Colletotrichum plurivorum</name>
    <dbReference type="NCBI Taxonomy" id="2175906"/>
    <lineage>
        <taxon>Eukaryota</taxon>
        <taxon>Fungi</taxon>
        <taxon>Dikarya</taxon>
        <taxon>Ascomycota</taxon>
        <taxon>Pezizomycotina</taxon>
        <taxon>Sordariomycetes</taxon>
        <taxon>Hypocreomycetidae</taxon>
        <taxon>Glomerellales</taxon>
        <taxon>Glomerellaceae</taxon>
        <taxon>Colletotrichum</taxon>
        <taxon>Colletotrichum orchidearum species complex</taxon>
    </lineage>
</organism>
<dbReference type="AlphaFoldDB" id="A0A8H6N3A5"/>
<evidence type="ECO:0000259" key="2">
    <source>
        <dbReference type="PROSITE" id="PS50181"/>
    </source>
</evidence>
<dbReference type="Gene3D" id="1.20.1280.50">
    <property type="match status" value="1"/>
</dbReference>
<name>A0A8H6N3A5_9PEZI</name>
<evidence type="ECO:0000313" key="3">
    <source>
        <dbReference type="EMBL" id="KAF6818792.1"/>
    </source>
</evidence>
<dbReference type="Proteomes" id="UP000654918">
    <property type="component" value="Unassembled WGS sequence"/>
</dbReference>
<dbReference type="SUPFAM" id="SSF81383">
    <property type="entry name" value="F-box domain"/>
    <property type="match status" value="1"/>
</dbReference>
<feature type="compositionally biased region" description="Polar residues" evidence="1">
    <location>
        <begin position="154"/>
        <end position="166"/>
    </location>
</feature>
<reference evidence="3" key="1">
    <citation type="journal article" date="2020" name="Phytopathology">
        <title>Genome Sequence Resources of Colletotrichum truncatum, C. plurivorum, C. musicola, and C. sojae: Four Species Pathogenic to Soybean (Glycine max).</title>
        <authorList>
            <person name="Rogerio F."/>
            <person name="Boufleur T.R."/>
            <person name="Ciampi-Guillardi M."/>
            <person name="Sukno S.A."/>
            <person name="Thon M.R."/>
            <person name="Massola Junior N.S."/>
            <person name="Baroncelli R."/>
        </authorList>
    </citation>
    <scope>NUCLEOTIDE SEQUENCE</scope>
    <source>
        <strain evidence="3">LFN00145</strain>
    </source>
</reference>
<evidence type="ECO:0000256" key="1">
    <source>
        <dbReference type="SAM" id="MobiDB-lite"/>
    </source>
</evidence>
<protein>
    <recommendedName>
        <fullName evidence="2">F-box domain-containing protein</fullName>
    </recommendedName>
</protein>
<dbReference type="Pfam" id="PF12937">
    <property type="entry name" value="F-box-like"/>
    <property type="match status" value="1"/>
</dbReference>
<dbReference type="EMBL" id="WIGO01000297">
    <property type="protein sequence ID" value="KAF6818792.1"/>
    <property type="molecule type" value="Genomic_DNA"/>
</dbReference>
<dbReference type="PROSITE" id="PS50181">
    <property type="entry name" value="FBOX"/>
    <property type="match status" value="1"/>
</dbReference>
<comment type="caution">
    <text evidence="3">The sequence shown here is derived from an EMBL/GenBank/DDBJ whole genome shotgun (WGS) entry which is preliminary data.</text>
</comment>
<evidence type="ECO:0000313" key="4">
    <source>
        <dbReference type="Proteomes" id="UP000654918"/>
    </source>
</evidence>
<feature type="compositionally biased region" description="Basic and acidic residues" evidence="1">
    <location>
        <begin position="128"/>
        <end position="150"/>
    </location>
</feature>
<feature type="domain" description="F-box" evidence="2">
    <location>
        <begin position="1"/>
        <end position="33"/>
    </location>
</feature>
<feature type="region of interest" description="Disordered" evidence="1">
    <location>
        <begin position="124"/>
        <end position="166"/>
    </location>
</feature>
<dbReference type="InterPro" id="IPR036047">
    <property type="entry name" value="F-box-like_dom_sf"/>
</dbReference>
<proteinExistence type="predicted"/>
<dbReference type="CDD" id="cd09917">
    <property type="entry name" value="F-box_SF"/>
    <property type="match status" value="1"/>
</dbReference>
<gene>
    <name evidence="3" type="ORF">CPLU01_13231</name>
</gene>
<accession>A0A8H6N3A5</accession>
<keyword evidence="4" id="KW-1185">Reference proteome</keyword>
<dbReference type="InterPro" id="IPR001810">
    <property type="entry name" value="F-box_dom"/>
</dbReference>